<keyword evidence="3" id="KW-1185">Reference proteome</keyword>
<reference evidence="2 3" key="1">
    <citation type="journal article" date="2000" name="Arch. Microbiol.">
        <title>Rhodobaca bogoriensis gen. nov. and sp. nov., an alkaliphilic purple nonsulfur bacterium from African Rift Valley soda lakes.</title>
        <authorList>
            <person name="Milford A.D."/>
            <person name="Achenbach L.A."/>
            <person name="Jung D.O."/>
            <person name="Madigan M.T."/>
        </authorList>
    </citation>
    <scope>NUCLEOTIDE SEQUENCE [LARGE SCALE GENOMIC DNA]</scope>
    <source>
        <strain evidence="2 3">2376</strain>
    </source>
</reference>
<dbReference type="AlphaFoldDB" id="A0A7Z0I0A0"/>
<feature type="signal peptide" evidence="1">
    <location>
        <begin position="1"/>
        <end position="20"/>
    </location>
</feature>
<proteinExistence type="predicted"/>
<comment type="caution">
    <text evidence="2">The sequence shown here is derived from an EMBL/GenBank/DDBJ whole genome shotgun (WGS) entry which is preliminary data.</text>
</comment>
<accession>A0A7Z0I0A0</accession>
<evidence type="ECO:0000313" key="3">
    <source>
        <dbReference type="Proteomes" id="UP000529417"/>
    </source>
</evidence>
<sequence length="188" mass="20051">MNKLISATAIAAFLSVPAAADPFMAALETALEAYQDGDLQYAEDELAEAQRILAEMKAQGLAAFLPDPPEGWSREIDTDAAAGMMGFMGGGVMAKATYSGPSDSFELTLMADNPMVAQLAMMLGNSAMIAQMGGQLERINRTRFLREDRSLRAIIGNRILVTAEGADSDVMIPVLEGMDFRAMESFGG</sequence>
<gene>
    <name evidence="2" type="ORF">HUK65_11255</name>
</gene>
<keyword evidence="1" id="KW-0732">Signal</keyword>
<dbReference type="RefSeq" id="WP_179906369.1">
    <property type="nucleotide sequence ID" value="NZ_JACBXS010000021.1"/>
</dbReference>
<dbReference type="Proteomes" id="UP000529417">
    <property type="component" value="Unassembled WGS sequence"/>
</dbReference>
<organism evidence="2 3">
    <name type="scientific">Rhabdonatronobacter sediminivivens</name>
    <dbReference type="NCBI Taxonomy" id="2743469"/>
    <lineage>
        <taxon>Bacteria</taxon>
        <taxon>Pseudomonadati</taxon>
        <taxon>Pseudomonadota</taxon>
        <taxon>Alphaproteobacteria</taxon>
        <taxon>Rhodobacterales</taxon>
        <taxon>Paracoccaceae</taxon>
        <taxon>Rhabdonatronobacter</taxon>
    </lineage>
</organism>
<protein>
    <submittedName>
        <fullName evidence="2">Uncharacterized protein</fullName>
    </submittedName>
</protein>
<name>A0A7Z0I0A0_9RHOB</name>
<evidence type="ECO:0000256" key="1">
    <source>
        <dbReference type="SAM" id="SignalP"/>
    </source>
</evidence>
<dbReference type="EMBL" id="JACBXS010000021">
    <property type="protein sequence ID" value="NYS25571.1"/>
    <property type="molecule type" value="Genomic_DNA"/>
</dbReference>
<evidence type="ECO:0000313" key="2">
    <source>
        <dbReference type="EMBL" id="NYS25571.1"/>
    </source>
</evidence>
<feature type="chain" id="PRO_5030732187" evidence="1">
    <location>
        <begin position="21"/>
        <end position="188"/>
    </location>
</feature>